<organism evidence="11 12">
    <name type="scientific">Plebeiibacterium marinum</name>
    <dbReference type="NCBI Taxonomy" id="2992111"/>
    <lineage>
        <taxon>Bacteria</taxon>
        <taxon>Pseudomonadati</taxon>
        <taxon>Bacteroidota</taxon>
        <taxon>Bacteroidia</taxon>
        <taxon>Marinilabiliales</taxon>
        <taxon>Marinilabiliaceae</taxon>
        <taxon>Plebeiibacterium</taxon>
    </lineage>
</organism>
<dbReference type="EMBL" id="JAPDPI010000045">
    <property type="protein sequence ID" value="MCW3807385.1"/>
    <property type="molecule type" value="Genomic_DNA"/>
</dbReference>
<reference evidence="11" key="1">
    <citation type="submission" date="2022-10" db="EMBL/GenBank/DDBJ databases">
        <authorList>
            <person name="Yu W.X."/>
        </authorList>
    </citation>
    <scope>NUCLEOTIDE SEQUENCE</scope>
    <source>
        <strain evidence="11">D04</strain>
    </source>
</reference>
<gene>
    <name evidence="11" type="ORF">OM074_17255</name>
</gene>
<evidence type="ECO:0000256" key="6">
    <source>
        <dbReference type="ARBA" id="ARBA00022989"/>
    </source>
</evidence>
<evidence type="ECO:0000256" key="4">
    <source>
        <dbReference type="ARBA" id="ARBA00022679"/>
    </source>
</evidence>
<keyword evidence="8 9" id="KW-0012">Acyltransferase</keyword>
<protein>
    <submittedName>
        <fullName evidence="11">Uncharacterized protein</fullName>
    </submittedName>
</protein>
<dbReference type="GO" id="GO:0005886">
    <property type="term" value="C:plasma membrane"/>
    <property type="evidence" value="ECO:0007669"/>
    <property type="project" value="UniProtKB-SubCell"/>
</dbReference>
<dbReference type="PIRSF" id="PIRSF016636">
    <property type="entry name" value="AlgI_DltB"/>
    <property type="match status" value="1"/>
</dbReference>
<evidence type="ECO:0000313" key="11">
    <source>
        <dbReference type="EMBL" id="MCW3807385.1"/>
    </source>
</evidence>
<dbReference type="AlphaFoldDB" id="A0AAE3SMB8"/>
<dbReference type="InterPro" id="IPR028362">
    <property type="entry name" value="AlgI"/>
</dbReference>
<name>A0AAE3SMB8_9BACT</name>
<dbReference type="Pfam" id="PF03062">
    <property type="entry name" value="MBOAT"/>
    <property type="match status" value="1"/>
</dbReference>
<comment type="similarity">
    <text evidence="2 9">Belongs to the membrane-bound acyltransferase family.</text>
</comment>
<dbReference type="RefSeq" id="WP_301201747.1">
    <property type="nucleotide sequence ID" value="NZ_JAPDPI010000045.1"/>
</dbReference>
<evidence type="ECO:0000256" key="3">
    <source>
        <dbReference type="ARBA" id="ARBA00022475"/>
    </source>
</evidence>
<keyword evidence="7 9" id="KW-0472">Membrane</keyword>
<dbReference type="InterPro" id="IPR024194">
    <property type="entry name" value="Ac/AlaTfrase_AlgI/DltB"/>
</dbReference>
<feature type="transmembrane region" description="Helical" evidence="10">
    <location>
        <begin position="97"/>
        <end position="118"/>
    </location>
</feature>
<sequence>MLTLIGFSYASGIIIENGYKKVGILLSVIPCLGALVYFKYANFLLSNINQLFSYTDHKYNFNSLNIILPVGISFYVFQSLSYTFDVYNKTVKANRSFLSLATYISLFPQLIAGPIVRYKDISKQLISREITTDKITKGIERFIIGLAKKAILANSCAVIADILFSASPDHISTGAAWIGAIAYSCQIYFDFSAYSDMAIGLGNMFGFKFLENFNYPYISLSIREFWRRWHISLSTWFRDYLYIPIGGNRISKKITFRNLIIVFVITGLWHGASWNFILWGLFHGLFIIIERHVNIDKYLRNSLIKRLYTIIVIIIGWVIFRSQNISHAIDYISCMFNTHHDSGILYHAKYFLNAENILILSLCVILSTPVFPLLKSKFDKHPLNNNFSVIYYFCLFILLFICISYISAGTYNPFIYFRF</sequence>
<keyword evidence="3 9" id="KW-1003">Cell membrane</keyword>
<evidence type="ECO:0000256" key="1">
    <source>
        <dbReference type="ARBA" id="ARBA00004651"/>
    </source>
</evidence>
<feature type="transmembrane region" description="Helical" evidence="10">
    <location>
        <begin position="357"/>
        <end position="374"/>
    </location>
</feature>
<keyword evidence="4 9" id="KW-0808">Transferase</keyword>
<evidence type="ECO:0000256" key="7">
    <source>
        <dbReference type="ARBA" id="ARBA00023136"/>
    </source>
</evidence>
<dbReference type="GO" id="GO:0016746">
    <property type="term" value="F:acyltransferase activity"/>
    <property type="evidence" value="ECO:0007669"/>
    <property type="project" value="UniProtKB-KW"/>
</dbReference>
<keyword evidence="5 10" id="KW-0812">Transmembrane</keyword>
<dbReference type="PIRSF" id="PIRSF500217">
    <property type="entry name" value="AlgI"/>
    <property type="match status" value="1"/>
</dbReference>
<dbReference type="Proteomes" id="UP001207408">
    <property type="component" value="Unassembled WGS sequence"/>
</dbReference>
<comment type="subcellular location">
    <subcellularLocation>
        <location evidence="1">Cell membrane</location>
        <topology evidence="1">Multi-pass membrane protein</topology>
    </subcellularLocation>
</comment>
<evidence type="ECO:0000313" key="12">
    <source>
        <dbReference type="Proteomes" id="UP001207408"/>
    </source>
</evidence>
<keyword evidence="12" id="KW-1185">Reference proteome</keyword>
<feature type="transmembrane region" description="Helical" evidence="10">
    <location>
        <begin position="259"/>
        <end position="282"/>
    </location>
</feature>
<dbReference type="PANTHER" id="PTHR13285">
    <property type="entry name" value="ACYLTRANSFERASE"/>
    <property type="match status" value="1"/>
</dbReference>
<feature type="transmembrane region" description="Helical" evidence="10">
    <location>
        <begin position="302"/>
        <end position="320"/>
    </location>
</feature>
<evidence type="ECO:0000256" key="8">
    <source>
        <dbReference type="ARBA" id="ARBA00023315"/>
    </source>
</evidence>
<evidence type="ECO:0000256" key="2">
    <source>
        <dbReference type="ARBA" id="ARBA00010323"/>
    </source>
</evidence>
<evidence type="ECO:0000256" key="10">
    <source>
        <dbReference type="SAM" id="Phobius"/>
    </source>
</evidence>
<dbReference type="GO" id="GO:0042121">
    <property type="term" value="P:alginic acid biosynthetic process"/>
    <property type="evidence" value="ECO:0007669"/>
    <property type="project" value="InterPro"/>
</dbReference>
<dbReference type="PANTHER" id="PTHR13285:SF23">
    <property type="entry name" value="TEICHOIC ACID D-ALANYLTRANSFERASE"/>
    <property type="match status" value="1"/>
</dbReference>
<keyword evidence="6 10" id="KW-1133">Transmembrane helix</keyword>
<feature type="transmembrane region" description="Helical" evidence="10">
    <location>
        <begin position="389"/>
        <end position="408"/>
    </location>
</feature>
<feature type="transmembrane region" description="Helical" evidence="10">
    <location>
        <begin position="22"/>
        <end position="38"/>
    </location>
</feature>
<evidence type="ECO:0000256" key="5">
    <source>
        <dbReference type="ARBA" id="ARBA00022692"/>
    </source>
</evidence>
<evidence type="ECO:0000256" key="9">
    <source>
        <dbReference type="PIRNR" id="PIRNR016636"/>
    </source>
</evidence>
<comment type="caution">
    <text evidence="11">The sequence shown here is derived from an EMBL/GenBank/DDBJ whole genome shotgun (WGS) entry which is preliminary data.</text>
</comment>
<proteinExistence type="inferred from homology"/>
<dbReference type="InterPro" id="IPR004299">
    <property type="entry name" value="MBOAT_fam"/>
</dbReference>
<dbReference type="InterPro" id="IPR051085">
    <property type="entry name" value="MB_O-acyltransferase"/>
</dbReference>
<feature type="transmembrane region" description="Helical" evidence="10">
    <location>
        <begin position="59"/>
        <end position="77"/>
    </location>
</feature>
<accession>A0AAE3SMB8</accession>